<dbReference type="eggNOG" id="COG2026">
    <property type="taxonomic scope" value="Bacteria"/>
</dbReference>
<dbReference type="Proteomes" id="UP000008915">
    <property type="component" value="Chromosome"/>
</dbReference>
<name>E6SHW0_THEM7</name>
<dbReference type="STRING" id="644966.Tmar_1735"/>
<dbReference type="AlphaFoldDB" id="E6SHW0"/>
<protein>
    <recommendedName>
        <fullName evidence="3">Plasmid stabilization system</fullName>
    </recommendedName>
</protein>
<reference evidence="1 2" key="1">
    <citation type="journal article" date="2010" name="Stand. Genomic Sci.">
        <title>Complete genome sequence of Thermaerobacter marianensis type strain (7p75a).</title>
        <authorList>
            <person name="Han C."/>
            <person name="Gu W."/>
            <person name="Zhang X."/>
            <person name="Lapidus A."/>
            <person name="Nolan M."/>
            <person name="Copeland A."/>
            <person name="Lucas S."/>
            <person name="Del Rio T.G."/>
            <person name="Tice H."/>
            <person name="Cheng J.F."/>
            <person name="Tapia R."/>
            <person name="Goodwin L."/>
            <person name="Pitluck S."/>
            <person name="Pagani I."/>
            <person name="Ivanova N."/>
            <person name="Mavromatis K."/>
            <person name="Mikhailova N."/>
            <person name="Pati A."/>
            <person name="Chen A."/>
            <person name="Palaniappan K."/>
            <person name="Land M."/>
            <person name="Hauser L."/>
            <person name="Chang Y.J."/>
            <person name="Jeffries C.D."/>
            <person name="Schneider S."/>
            <person name="Rohde M."/>
            <person name="Goker M."/>
            <person name="Pukall R."/>
            <person name="Woyke T."/>
            <person name="Bristow J."/>
            <person name="Eisen J.A."/>
            <person name="Markowitz V."/>
            <person name="Hugenholtz P."/>
            <person name="Kyrpides N.C."/>
            <person name="Klenk H.P."/>
            <person name="Detter J.C."/>
        </authorList>
    </citation>
    <scope>NUCLEOTIDE SEQUENCE [LARGE SCALE GENOMIC DNA]</scope>
    <source>
        <strain evidence="2">ATCC 700841 / DSM 12885 / JCM 10246 / 7p75a</strain>
    </source>
</reference>
<reference evidence="2" key="2">
    <citation type="journal article" date="2010" name="Stand. Genomic Sci.">
        <title>Complete genome sequence of Thermaerobacter marianensis type strain (7p75aT).</title>
        <authorList>
            <person name="Han C."/>
            <person name="Gu W."/>
            <person name="Zhang X."/>
            <person name="Lapidus A."/>
            <person name="Nolan M."/>
            <person name="Copeland A."/>
            <person name="Lucas S."/>
            <person name="Glavina Del Rio T."/>
            <person name="Tice H."/>
            <person name="Cheng J."/>
            <person name="Tapia R."/>
            <person name="Goodwin L."/>
            <person name="Pitluck S."/>
            <person name="Pagani I."/>
            <person name="Ivanova N."/>
            <person name="Mavromatis K."/>
            <person name="Mikhailova N."/>
            <person name="Pati A."/>
            <person name="Chen A."/>
            <person name="Palaniappan K."/>
            <person name="Land M."/>
            <person name="Hauser L."/>
            <person name="Chang Y."/>
            <person name="Jeffries C."/>
            <person name="Schneider S."/>
            <person name="Rohde M."/>
            <person name="Goker M."/>
            <person name="Pukall R."/>
            <person name="Woyke T."/>
            <person name="Bristow J."/>
            <person name="Eisen J."/>
            <person name="Markowitz V."/>
            <person name="Hugenholtz P."/>
            <person name="Kyrpides N."/>
            <person name="Klenk H."/>
            <person name="Detter J."/>
        </authorList>
    </citation>
    <scope>NUCLEOTIDE SEQUENCE [LARGE SCALE GENOMIC DNA]</scope>
    <source>
        <strain evidence="2">ATCC 700841 / DSM 12885 / JCM 10246 / 7p75a</strain>
    </source>
</reference>
<gene>
    <name evidence="1" type="ordered locus">Tmar_1735</name>
</gene>
<accession>E6SHW0</accession>
<keyword evidence="2" id="KW-1185">Reference proteome</keyword>
<dbReference type="EMBL" id="CP002344">
    <property type="protein sequence ID" value="ADU51840.1"/>
    <property type="molecule type" value="Genomic_DNA"/>
</dbReference>
<evidence type="ECO:0000313" key="1">
    <source>
        <dbReference type="EMBL" id="ADU51840.1"/>
    </source>
</evidence>
<dbReference type="Gene3D" id="3.30.2310.20">
    <property type="entry name" value="RelE-like"/>
    <property type="match status" value="1"/>
</dbReference>
<evidence type="ECO:0000313" key="2">
    <source>
        <dbReference type="Proteomes" id="UP000008915"/>
    </source>
</evidence>
<dbReference type="HOGENOM" id="CLU_155761_6_5_9"/>
<organism evidence="1 2">
    <name type="scientific">Thermaerobacter marianensis (strain ATCC 700841 / DSM 12885 / JCM 10246 / 7p75a)</name>
    <dbReference type="NCBI Taxonomy" id="644966"/>
    <lineage>
        <taxon>Bacteria</taxon>
        <taxon>Bacillati</taxon>
        <taxon>Bacillota</taxon>
        <taxon>Clostridia</taxon>
        <taxon>Eubacteriales</taxon>
        <taxon>Clostridiales Family XVII. Incertae Sedis</taxon>
        <taxon>Thermaerobacter</taxon>
    </lineage>
</organism>
<dbReference type="KEGG" id="tmr:Tmar_1735"/>
<dbReference type="InterPro" id="IPR035093">
    <property type="entry name" value="RelE/ParE_toxin_dom_sf"/>
</dbReference>
<sequence length="88" mass="9704">MSGASSSCAPPNATLSAMPRHEQEHILGALKQLEDNPEEARPEPLAGRTAWKLRVGGRRILFIPDRERKLFIVTTIGPRGDVYKGSRP</sequence>
<proteinExistence type="predicted"/>
<dbReference type="SUPFAM" id="SSF143011">
    <property type="entry name" value="RelE-like"/>
    <property type="match status" value="1"/>
</dbReference>
<evidence type="ECO:0008006" key="3">
    <source>
        <dbReference type="Google" id="ProtNLM"/>
    </source>
</evidence>